<dbReference type="AlphaFoldDB" id="A0A9N8ZST5"/>
<dbReference type="Proteomes" id="UP000789831">
    <property type="component" value="Unassembled WGS sequence"/>
</dbReference>
<dbReference type="InterPro" id="IPR036770">
    <property type="entry name" value="Ankyrin_rpt-contain_sf"/>
</dbReference>
<accession>A0A9N8ZST5</accession>
<proteinExistence type="predicted"/>
<name>A0A9N8ZST5_9GLOM</name>
<dbReference type="PROSITE" id="PS50297">
    <property type="entry name" value="ANK_REP_REGION"/>
    <property type="match status" value="1"/>
</dbReference>
<evidence type="ECO:0000256" key="1">
    <source>
        <dbReference type="ARBA" id="ARBA00022737"/>
    </source>
</evidence>
<feature type="repeat" description="ANK" evidence="3">
    <location>
        <begin position="118"/>
        <end position="150"/>
    </location>
</feature>
<feature type="region of interest" description="Disordered" evidence="4">
    <location>
        <begin position="254"/>
        <end position="278"/>
    </location>
</feature>
<dbReference type="OrthoDB" id="341259at2759"/>
<dbReference type="EMBL" id="CAJVPL010000520">
    <property type="protein sequence ID" value="CAG8505940.1"/>
    <property type="molecule type" value="Genomic_DNA"/>
</dbReference>
<evidence type="ECO:0000256" key="2">
    <source>
        <dbReference type="ARBA" id="ARBA00023043"/>
    </source>
</evidence>
<dbReference type="SUPFAM" id="SSF48403">
    <property type="entry name" value="Ankyrin repeat"/>
    <property type="match status" value="1"/>
</dbReference>
<evidence type="ECO:0000256" key="4">
    <source>
        <dbReference type="SAM" id="MobiDB-lite"/>
    </source>
</evidence>
<dbReference type="PROSITE" id="PS50088">
    <property type="entry name" value="ANK_REPEAT"/>
    <property type="match status" value="2"/>
</dbReference>
<dbReference type="Gene3D" id="1.25.40.20">
    <property type="entry name" value="Ankyrin repeat-containing domain"/>
    <property type="match status" value="1"/>
</dbReference>
<dbReference type="InterPro" id="IPR051070">
    <property type="entry name" value="NF-kappa-B_inhibitor"/>
</dbReference>
<keyword evidence="1" id="KW-0677">Repeat</keyword>
<protein>
    <submittedName>
        <fullName evidence="5">4663_t:CDS:1</fullName>
    </submittedName>
</protein>
<dbReference type="InterPro" id="IPR002110">
    <property type="entry name" value="Ankyrin_rpt"/>
</dbReference>
<evidence type="ECO:0000313" key="5">
    <source>
        <dbReference type="EMBL" id="CAG8505940.1"/>
    </source>
</evidence>
<gene>
    <name evidence="5" type="ORF">AGERDE_LOCUS4491</name>
</gene>
<evidence type="ECO:0000256" key="3">
    <source>
        <dbReference type="PROSITE-ProRule" id="PRU00023"/>
    </source>
</evidence>
<evidence type="ECO:0000313" key="6">
    <source>
        <dbReference type="Proteomes" id="UP000789831"/>
    </source>
</evidence>
<organism evidence="5 6">
    <name type="scientific">Ambispora gerdemannii</name>
    <dbReference type="NCBI Taxonomy" id="144530"/>
    <lineage>
        <taxon>Eukaryota</taxon>
        <taxon>Fungi</taxon>
        <taxon>Fungi incertae sedis</taxon>
        <taxon>Mucoromycota</taxon>
        <taxon>Glomeromycotina</taxon>
        <taxon>Glomeromycetes</taxon>
        <taxon>Archaeosporales</taxon>
        <taxon>Ambisporaceae</taxon>
        <taxon>Ambispora</taxon>
    </lineage>
</organism>
<feature type="compositionally biased region" description="Low complexity" evidence="4">
    <location>
        <begin position="23"/>
        <end position="38"/>
    </location>
</feature>
<dbReference type="PANTHER" id="PTHR46680">
    <property type="entry name" value="NF-KAPPA-B INHIBITOR ALPHA"/>
    <property type="match status" value="1"/>
</dbReference>
<dbReference type="GO" id="GO:0005829">
    <property type="term" value="C:cytosol"/>
    <property type="evidence" value="ECO:0007669"/>
    <property type="project" value="TreeGrafter"/>
</dbReference>
<feature type="region of interest" description="Disordered" evidence="4">
    <location>
        <begin position="1"/>
        <end position="38"/>
    </location>
</feature>
<feature type="repeat" description="ANK" evidence="3">
    <location>
        <begin position="152"/>
        <end position="184"/>
    </location>
</feature>
<reference evidence="5" key="1">
    <citation type="submission" date="2021-06" db="EMBL/GenBank/DDBJ databases">
        <authorList>
            <person name="Kallberg Y."/>
            <person name="Tangrot J."/>
            <person name="Rosling A."/>
        </authorList>
    </citation>
    <scope>NUCLEOTIDE SEQUENCE</scope>
    <source>
        <strain evidence="5">MT106</strain>
    </source>
</reference>
<sequence>MEEFFEEFYLQASRPAPPPPSPTSTTSSPRKSFTSTSNINTNDINLPYSLPTLLFHRTLNPRINNKHQDVARAKIKSAIERELREEKLRDAACRGDCDKIINLLVLTPIPDINRADDKGRTPLHFACAGGHIDAVKLLISRGANVNADADVVGNRPLHLAVISNKLECVVTLLEAVIEIEEREVFRQVLQITKILRHYISLQSDSADQEKSDHEENIMMTEANDKQDAYNNPKASPYSTVETLDSLTEQLSQLAMTSEENNSSGANRNNIVDSDSQFRNQSLTMTTTIETKTTGIPSKFLSAQDANVLNQVQSVLDTLIIQNKI</sequence>
<dbReference type="GO" id="GO:0051059">
    <property type="term" value="F:NF-kappaB binding"/>
    <property type="evidence" value="ECO:0007669"/>
    <property type="project" value="TreeGrafter"/>
</dbReference>
<dbReference type="SMART" id="SM00248">
    <property type="entry name" value="ANK"/>
    <property type="match status" value="2"/>
</dbReference>
<keyword evidence="2 3" id="KW-0040">ANK repeat</keyword>
<keyword evidence="6" id="KW-1185">Reference proteome</keyword>
<comment type="caution">
    <text evidence="5">The sequence shown here is derived from an EMBL/GenBank/DDBJ whole genome shotgun (WGS) entry which is preliminary data.</text>
</comment>
<dbReference type="PANTHER" id="PTHR46680:SF3">
    <property type="entry name" value="NF-KAPPA-B INHIBITOR CACTUS"/>
    <property type="match status" value="1"/>
</dbReference>
<dbReference type="Pfam" id="PF12796">
    <property type="entry name" value="Ank_2"/>
    <property type="match status" value="1"/>
</dbReference>
<dbReference type="GO" id="GO:0071356">
    <property type="term" value="P:cellular response to tumor necrosis factor"/>
    <property type="evidence" value="ECO:0007669"/>
    <property type="project" value="TreeGrafter"/>
</dbReference>